<dbReference type="Gene3D" id="3.30.70.330">
    <property type="match status" value="3"/>
</dbReference>
<dbReference type="InterPro" id="IPR035979">
    <property type="entry name" value="RBD_domain_sf"/>
</dbReference>
<dbReference type="EnsemblPlants" id="ORUFI01G35430.1">
    <property type="protein sequence ID" value="ORUFI01G35430.1"/>
    <property type="gene ID" value="ORUFI01G35430"/>
</dbReference>
<dbReference type="SMART" id="SM00360">
    <property type="entry name" value="RRM"/>
    <property type="match status" value="3"/>
</dbReference>
<feature type="domain" description="RRM" evidence="3">
    <location>
        <begin position="124"/>
        <end position="208"/>
    </location>
</feature>
<name>A0A0E0N2Y2_ORYRU</name>
<evidence type="ECO:0000259" key="3">
    <source>
        <dbReference type="PROSITE" id="PS50102"/>
    </source>
</evidence>
<organism evidence="4 5">
    <name type="scientific">Oryza rufipogon</name>
    <name type="common">Brownbeard rice</name>
    <name type="synonym">Asian wild rice</name>
    <dbReference type="NCBI Taxonomy" id="4529"/>
    <lineage>
        <taxon>Eukaryota</taxon>
        <taxon>Viridiplantae</taxon>
        <taxon>Streptophyta</taxon>
        <taxon>Embryophyta</taxon>
        <taxon>Tracheophyta</taxon>
        <taxon>Spermatophyta</taxon>
        <taxon>Magnoliopsida</taxon>
        <taxon>Liliopsida</taxon>
        <taxon>Poales</taxon>
        <taxon>Poaceae</taxon>
        <taxon>BOP clade</taxon>
        <taxon>Oryzoideae</taxon>
        <taxon>Oryzeae</taxon>
        <taxon>Oryzinae</taxon>
        <taxon>Oryza</taxon>
    </lineage>
</organism>
<dbReference type="Gramene" id="ORUFI01G35430.1">
    <property type="protein sequence ID" value="ORUFI01G35430.1"/>
    <property type="gene ID" value="ORUFI01G35430"/>
</dbReference>
<dbReference type="STRING" id="4529.A0A0E0N2Y2"/>
<dbReference type="InterPro" id="IPR012677">
    <property type="entry name" value="Nucleotide-bd_a/b_plait_sf"/>
</dbReference>
<dbReference type="PROSITE" id="PS50102">
    <property type="entry name" value="RRM"/>
    <property type="match status" value="3"/>
</dbReference>
<dbReference type="HOGENOM" id="CLU_028569_2_0_1"/>
<reference evidence="5" key="1">
    <citation type="submission" date="2013-06" db="EMBL/GenBank/DDBJ databases">
        <authorList>
            <person name="Zhao Q."/>
        </authorList>
    </citation>
    <scope>NUCLEOTIDE SEQUENCE</scope>
    <source>
        <strain evidence="5">cv. W1943</strain>
    </source>
</reference>
<reference evidence="4" key="2">
    <citation type="submission" date="2015-06" db="UniProtKB">
        <authorList>
            <consortium name="EnsemblPlants"/>
        </authorList>
    </citation>
    <scope>IDENTIFICATION</scope>
</reference>
<dbReference type="OMA" id="GHRISRM"/>
<proteinExistence type="predicted"/>
<dbReference type="eggNOG" id="KOG4205">
    <property type="taxonomic scope" value="Eukaryota"/>
</dbReference>
<dbReference type="GO" id="GO:0003723">
    <property type="term" value="F:RNA binding"/>
    <property type="evidence" value="ECO:0007669"/>
    <property type="project" value="UniProtKB-UniRule"/>
</dbReference>
<keyword evidence="5" id="KW-1185">Reference proteome</keyword>
<dbReference type="PANTHER" id="PTHR11176:SF48">
    <property type="entry name" value="RNA-BINDING PROTEIN 1"/>
    <property type="match status" value="1"/>
</dbReference>
<evidence type="ECO:0000313" key="4">
    <source>
        <dbReference type="EnsemblPlants" id="ORUFI01G35430.1"/>
    </source>
</evidence>
<dbReference type="AlphaFoldDB" id="A0A0E0N2Y2"/>
<dbReference type="Proteomes" id="UP000008022">
    <property type="component" value="Unassembled WGS sequence"/>
</dbReference>
<sequence>MEAEAETTVAVTTGGEGEIVRGRKLLSHGKVFVGGVPLGTSESELRAHFSRFGTVAFVGAPKNKQTGAARGFAFVQFVNPDDAAAAIAAGPDRNVIRGTTMDIKLAQLKPSAGGPQLSPGDQKRKIFVGGLPVSATEKKLKEYFNKFGEVNRAIVVIDLNTKMPRGFGFIQFASEESTARALKKDKTLPLWPKHFLCGQWVEVSLAMPKQQNAASGTSKLSVQARPFYPTTSSNFTTAANYPDVVNIVPMVTPMNCVISNAFNPHIGFEVPGMILSDGVSNSVSANYSYQNPYLGGGGVQPQGSAVYLQAAHYYSEIMEAEAETSTVTVTTGGEGEEAAEPRQGVPLGTSESELRAHFSQFGTVAFVGAPKNKRFGFGLRLGAYIEHLLVSNFLCLLGPRALKVRRVRMAFLHMDVKLAQPKPSAGGPQLSPGDQKRKIFVDSLPASLKEYFSNFGEVNRAIVVTDLNTKMPRGFGLIQFASEESTARALKKDRTLPLWPDRHFLCGQWVEVVVPTSVLLSPRGKDVGPKPPTFASEESAARALKKDRHFLYGQWVEVSLAMPKQQNATSGTSKLPVQAHPFYPTTSSNFTAAANYPNVVNIVHVVTPMNCVVGSTFNPHIGFEVPGMKLSDGVINVVTANYSYQYPYLGGGEVPPQNSAMYLQAAHYYSGAMM</sequence>
<dbReference type="InterPro" id="IPR000504">
    <property type="entry name" value="RRM_dom"/>
</dbReference>
<dbReference type="SUPFAM" id="SSF54928">
    <property type="entry name" value="RNA-binding domain, RBD"/>
    <property type="match status" value="3"/>
</dbReference>
<dbReference type="PANTHER" id="PTHR11176">
    <property type="entry name" value="BOULE-RELATED"/>
    <property type="match status" value="1"/>
</dbReference>
<accession>A0A0E0N2Y2</accession>
<evidence type="ECO:0000313" key="5">
    <source>
        <dbReference type="Proteomes" id="UP000008022"/>
    </source>
</evidence>
<feature type="domain" description="RRM" evidence="3">
    <location>
        <begin position="437"/>
        <end position="503"/>
    </location>
</feature>
<evidence type="ECO:0000256" key="2">
    <source>
        <dbReference type="PROSITE-ProRule" id="PRU00176"/>
    </source>
</evidence>
<protein>
    <recommendedName>
        <fullName evidence="3">RRM domain-containing protein</fullName>
    </recommendedName>
</protein>
<keyword evidence="1 2" id="KW-0694">RNA-binding</keyword>
<evidence type="ECO:0000256" key="1">
    <source>
        <dbReference type="ARBA" id="ARBA00022884"/>
    </source>
</evidence>
<feature type="domain" description="RRM" evidence="3">
    <location>
        <begin position="29"/>
        <end position="108"/>
    </location>
</feature>
<dbReference type="Pfam" id="PF00076">
    <property type="entry name" value="RRM_1"/>
    <property type="match status" value="3"/>
</dbReference>